<gene>
    <name evidence="3" type="ORF">ACR52_23435</name>
</gene>
<evidence type="ECO:0000313" key="4">
    <source>
        <dbReference type="Proteomes" id="UP000037551"/>
    </source>
</evidence>
<feature type="chain" id="PRO_5005297730" evidence="2">
    <location>
        <begin position="19"/>
        <end position="83"/>
    </location>
</feature>
<comment type="caution">
    <text evidence="3">The sequence shown here is derived from an EMBL/GenBank/DDBJ whole genome shotgun (WGS) entry which is preliminary data.</text>
</comment>
<keyword evidence="4" id="KW-1185">Reference proteome</keyword>
<organism evidence="3 4">
    <name type="scientific">Pseudomonas fildesensis</name>
    <dbReference type="NCBI Taxonomy" id="1674920"/>
    <lineage>
        <taxon>Bacteria</taxon>
        <taxon>Pseudomonadati</taxon>
        <taxon>Pseudomonadota</taxon>
        <taxon>Gammaproteobacteria</taxon>
        <taxon>Pseudomonadales</taxon>
        <taxon>Pseudomonadaceae</taxon>
        <taxon>Pseudomonas</taxon>
    </lineage>
</organism>
<sequence length="83" mass="8389">MRKTLAISMMLAAALGLAACDKKSEDKAQDAASHSEQAQKDMAKAQDKVNDAAKENADAAKAQAESNSAAAKEAAPATPATGS</sequence>
<dbReference type="EMBL" id="LFMW01000018">
    <property type="protein sequence ID" value="KMT53124.1"/>
    <property type="molecule type" value="Genomic_DNA"/>
</dbReference>
<dbReference type="PROSITE" id="PS51257">
    <property type="entry name" value="PROKAR_LIPOPROTEIN"/>
    <property type="match status" value="1"/>
</dbReference>
<dbReference type="RefSeq" id="WP_048730003.1">
    <property type="nucleotide sequence ID" value="NZ_JBJGXJ010000019.1"/>
</dbReference>
<accession>A0A0J8FWL6</accession>
<protein>
    <submittedName>
        <fullName evidence="3">Lipoprotein</fullName>
    </submittedName>
</protein>
<proteinExistence type="predicted"/>
<keyword evidence="2" id="KW-0732">Signal</keyword>
<feature type="signal peptide" evidence="2">
    <location>
        <begin position="1"/>
        <end position="18"/>
    </location>
</feature>
<dbReference type="AlphaFoldDB" id="A0A0J8FWL6"/>
<evidence type="ECO:0000256" key="1">
    <source>
        <dbReference type="SAM" id="MobiDB-lite"/>
    </source>
</evidence>
<evidence type="ECO:0000313" key="3">
    <source>
        <dbReference type="EMBL" id="KMT53124.1"/>
    </source>
</evidence>
<dbReference type="PATRIC" id="fig|1674920.3.peg.3107"/>
<keyword evidence="3" id="KW-0449">Lipoprotein</keyword>
<dbReference type="STRING" id="1674920.ACR52_23435"/>
<feature type="compositionally biased region" description="Low complexity" evidence="1">
    <location>
        <begin position="59"/>
        <end position="83"/>
    </location>
</feature>
<feature type="region of interest" description="Disordered" evidence="1">
    <location>
        <begin position="22"/>
        <end position="83"/>
    </location>
</feature>
<dbReference type="OrthoDB" id="7031779at2"/>
<reference evidence="3 4" key="1">
    <citation type="submission" date="2015-06" db="EMBL/GenBank/DDBJ databases">
        <title>Draft genome sequence of an Antarctic Pseudomonas sp. strain KG01 with full potential for biotechnological applications.</title>
        <authorList>
            <person name="Pavlov M.S."/>
            <person name="Lira F."/>
            <person name="Martinez J.L."/>
            <person name="Marshall S.H."/>
        </authorList>
    </citation>
    <scope>NUCLEOTIDE SEQUENCE [LARGE SCALE GENOMIC DNA]</scope>
    <source>
        <strain evidence="3 4">KG01</strain>
    </source>
</reference>
<name>A0A0J8FWL6_9PSED</name>
<feature type="compositionally biased region" description="Basic and acidic residues" evidence="1">
    <location>
        <begin position="37"/>
        <end position="58"/>
    </location>
</feature>
<evidence type="ECO:0000256" key="2">
    <source>
        <dbReference type="SAM" id="SignalP"/>
    </source>
</evidence>
<dbReference type="Proteomes" id="UP000037551">
    <property type="component" value="Unassembled WGS sequence"/>
</dbReference>